<dbReference type="Gene3D" id="3.20.20.10">
    <property type="entry name" value="Alanine racemase"/>
    <property type="match status" value="1"/>
</dbReference>
<dbReference type="GO" id="GO:0008784">
    <property type="term" value="F:alanine racemase activity"/>
    <property type="evidence" value="ECO:0007669"/>
    <property type="project" value="UniProtKB-UniRule"/>
</dbReference>
<dbReference type="Gene3D" id="3.40.1390.10">
    <property type="entry name" value="MurE/MurF, N-terminal domain"/>
    <property type="match status" value="1"/>
</dbReference>
<evidence type="ECO:0000256" key="5">
    <source>
        <dbReference type="HAMAP-Rule" id="MF_01201"/>
    </source>
</evidence>
<comment type="cofactor">
    <cofactor evidence="2 5 6">
        <name>pyridoxal 5'-phosphate</name>
        <dbReference type="ChEBI" id="CHEBI:597326"/>
    </cofactor>
</comment>
<dbReference type="NCBIfam" id="NF008897">
    <property type="entry name" value="PRK11930.1"/>
    <property type="match status" value="1"/>
</dbReference>
<dbReference type="SUPFAM" id="SSF51419">
    <property type="entry name" value="PLP-binding barrel"/>
    <property type="match status" value="1"/>
</dbReference>
<dbReference type="InterPro" id="IPR001608">
    <property type="entry name" value="Ala_racemase_N"/>
</dbReference>
<comment type="pathway">
    <text evidence="5">Amino-acid biosynthesis; D-alanine biosynthesis; D-alanine from L-alanine: step 1/1.</text>
</comment>
<evidence type="ECO:0000256" key="3">
    <source>
        <dbReference type="ARBA" id="ARBA00022898"/>
    </source>
</evidence>
<feature type="active site" description="Proton acceptor; specific for L-alanine" evidence="5">
    <location>
        <position position="704"/>
    </location>
</feature>
<dbReference type="NCBIfam" id="TIGR00492">
    <property type="entry name" value="alr"/>
    <property type="match status" value="1"/>
</dbReference>
<dbReference type="Proteomes" id="UP001139409">
    <property type="component" value="Unassembled WGS sequence"/>
</dbReference>
<evidence type="ECO:0000256" key="7">
    <source>
        <dbReference type="PIRSR" id="PIRSR600821-52"/>
    </source>
</evidence>
<comment type="catalytic activity">
    <reaction evidence="1 5">
        <text>L-alanine = D-alanine</text>
        <dbReference type="Rhea" id="RHEA:20249"/>
        <dbReference type="ChEBI" id="CHEBI:57416"/>
        <dbReference type="ChEBI" id="CHEBI:57972"/>
        <dbReference type="EC" id="5.1.1.1"/>
    </reaction>
</comment>
<accession>A0A9X1KZ13</accession>
<feature type="active site" description="Proton acceptor; specific for D-alanine" evidence="5">
    <location>
        <position position="481"/>
    </location>
</feature>
<evidence type="ECO:0000313" key="10">
    <source>
        <dbReference type="Proteomes" id="UP001139409"/>
    </source>
</evidence>
<proteinExistence type="inferred from homology"/>
<feature type="binding site" evidence="5 7">
    <location>
        <position position="576"/>
    </location>
    <ligand>
        <name>substrate</name>
    </ligand>
</feature>
<dbReference type="InterPro" id="IPR013221">
    <property type="entry name" value="Mur_ligase_cen"/>
</dbReference>
<dbReference type="HAMAP" id="MF_01201">
    <property type="entry name" value="Ala_racemase"/>
    <property type="match status" value="1"/>
</dbReference>
<protein>
    <recommendedName>
        <fullName evidence="5">Alanine racemase</fullName>
        <ecNumber evidence="5">5.1.1.1</ecNumber>
    </recommendedName>
</protein>
<dbReference type="Pfam" id="PF01168">
    <property type="entry name" value="Ala_racemase_N"/>
    <property type="match status" value="1"/>
</dbReference>
<feature type="modified residue" description="N6-(pyridoxal phosphate)lysine" evidence="5 6">
    <location>
        <position position="481"/>
    </location>
</feature>
<dbReference type="GO" id="GO:0030170">
    <property type="term" value="F:pyridoxal phosphate binding"/>
    <property type="evidence" value="ECO:0007669"/>
    <property type="project" value="UniProtKB-UniRule"/>
</dbReference>
<dbReference type="Gene3D" id="3.40.1190.10">
    <property type="entry name" value="Mur-like, catalytic domain"/>
    <property type="match status" value="1"/>
</dbReference>
<dbReference type="Gene3D" id="3.90.190.20">
    <property type="entry name" value="Mur ligase, C-terminal domain"/>
    <property type="match status" value="1"/>
</dbReference>
<dbReference type="InterPro" id="IPR036615">
    <property type="entry name" value="Mur_ligase_C_dom_sf"/>
</dbReference>
<dbReference type="InterPro" id="IPR035911">
    <property type="entry name" value="MurE/MurF_N"/>
</dbReference>
<dbReference type="Gene3D" id="2.40.37.10">
    <property type="entry name" value="Lyase, Ornithine Decarboxylase, Chain A, domain 1"/>
    <property type="match status" value="1"/>
</dbReference>
<keyword evidence="10" id="KW-1185">Reference proteome</keyword>
<dbReference type="CDD" id="cd00430">
    <property type="entry name" value="PLPDE_III_AR"/>
    <property type="match status" value="1"/>
</dbReference>
<dbReference type="NCBIfam" id="TIGR01143">
    <property type="entry name" value="murF"/>
    <property type="match status" value="1"/>
</dbReference>
<dbReference type="PRINTS" id="PR00992">
    <property type="entry name" value="ALARACEMASE"/>
</dbReference>
<comment type="similarity">
    <text evidence="5">Belongs to the alanine racemase family.</text>
</comment>
<dbReference type="AlphaFoldDB" id="A0A9X1KZ13"/>
<dbReference type="Pfam" id="PF08245">
    <property type="entry name" value="Mur_ligase_M"/>
    <property type="match status" value="1"/>
</dbReference>
<dbReference type="GO" id="GO:0030632">
    <property type="term" value="P:D-alanine biosynthetic process"/>
    <property type="evidence" value="ECO:0007669"/>
    <property type="project" value="UniProtKB-UniRule"/>
</dbReference>
<dbReference type="GO" id="GO:0005829">
    <property type="term" value="C:cytosol"/>
    <property type="evidence" value="ECO:0007669"/>
    <property type="project" value="TreeGrafter"/>
</dbReference>
<dbReference type="PANTHER" id="PTHR30511">
    <property type="entry name" value="ALANINE RACEMASE"/>
    <property type="match status" value="1"/>
</dbReference>
<keyword evidence="9" id="KW-0436">Ligase</keyword>
<dbReference type="InterPro" id="IPR011079">
    <property type="entry name" value="Ala_racemase_C"/>
</dbReference>
<keyword evidence="3 5" id="KW-0663">Pyridoxal phosphate</keyword>
<gene>
    <name evidence="9" type="ORF">LDX50_26505</name>
</gene>
<dbReference type="EC" id="5.1.1.1" evidence="5"/>
<dbReference type="FunFam" id="3.20.20.10:FF:000002">
    <property type="entry name" value="Alanine racemase"/>
    <property type="match status" value="1"/>
</dbReference>
<comment type="caution">
    <text evidence="9">The sequence shown here is derived from an EMBL/GenBank/DDBJ whole genome shotgun (WGS) entry which is preliminary data.</text>
</comment>
<dbReference type="InterPro" id="IPR000821">
    <property type="entry name" value="Ala_racemase"/>
</dbReference>
<dbReference type="SUPFAM" id="SSF53623">
    <property type="entry name" value="MurD-like peptide ligases, catalytic domain"/>
    <property type="match status" value="1"/>
</dbReference>
<dbReference type="SUPFAM" id="SSF63418">
    <property type="entry name" value="MurE/MurF N-terminal domain"/>
    <property type="match status" value="1"/>
</dbReference>
<comment type="function">
    <text evidence="5">Catalyzes the interconversion of L-alanine and D-alanine. May also act on other amino acids.</text>
</comment>
<evidence type="ECO:0000313" key="9">
    <source>
        <dbReference type="EMBL" id="MCA6078453.1"/>
    </source>
</evidence>
<dbReference type="RefSeq" id="WP_225699311.1">
    <property type="nucleotide sequence ID" value="NZ_JAIXNE010000006.1"/>
</dbReference>
<dbReference type="EMBL" id="JAIXNE010000006">
    <property type="protein sequence ID" value="MCA6078453.1"/>
    <property type="molecule type" value="Genomic_DNA"/>
</dbReference>
<dbReference type="GO" id="GO:0047480">
    <property type="term" value="F:UDP-N-acetylmuramoyl-tripeptide-D-alanyl-D-alanine ligase activity"/>
    <property type="evidence" value="ECO:0007669"/>
    <property type="project" value="InterPro"/>
</dbReference>
<dbReference type="GO" id="GO:0005524">
    <property type="term" value="F:ATP binding"/>
    <property type="evidence" value="ECO:0007669"/>
    <property type="project" value="InterPro"/>
</dbReference>
<feature type="binding site" evidence="5 7">
    <location>
        <position position="753"/>
    </location>
    <ligand>
        <name>substrate</name>
    </ligand>
</feature>
<organism evidence="9 10">
    <name type="scientific">Fulvivirga sedimenti</name>
    <dbReference type="NCBI Taxonomy" id="2879465"/>
    <lineage>
        <taxon>Bacteria</taxon>
        <taxon>Pseudomonadati</taxon>
        <taxon>Bacteroidota</taxon>
        <taxon>Cytophagia</taxon>
        <taxon>Cytophagales</taxon>
        <taxon>Fulvivirgaceae</taxon>
        <taxon>Fulvivirga</taxon>
    </lineage>
</organism>
<dbReference type="SUPFAM" id="SSF53244">
    <property type="entry name" value="MurD-like peptide ligases, peptide-binding domain"/>
    <property type="match status" value="1"/>
</dbReference>
<evidence type="ECO:0000259" key="8">
    <source>
        <dbReference type="SMART" id="SM01005"/>
    </source>
</evidence>
<evidence type="ECO:0000256" key="2">
    <source>
        <dbReference type="ARBA" id="ARBA00001933"/>
    </source>
</evidence>
<dbReference type="InterPro" id="IPR029066">
    <property type="entry name" value="PLP-binding_barrel"/>
</dbReference>
<dbReference type="InterPro" id="IPR009006">
    <property type="entry name" value="Ala_racemase/Decarboxylase_C"/>
</dbReference>
<keyword evidence="4 5" id="KW-0413">Isomerase</keyword>
<dbReference type="SMART" id="SM01005">
    <property type="entry name" value="Ala_racemase_C"/>
    <property type="match status" value="1"/>
</dbReference>
<name>A0A9X1KZ13_9BACT</name>
<dbReference type="PANTHER" id="PTHR30511:SF0">
    <property type="entry name" value="ALANINE RACEMASE, CATABOLIC-RELATED"/>
    <property type="match status" value="1"/>
</dbReference>
<dbReference type="GO" id="GO:0071555">
    <property type="term" value="P:cell wall organization"/>
    <property type="evidence" value="ECO:0007669"/>
    <property type="project" value="InterPro"/>
</dbReference>
<evidence type="ECO:0000256" key="1">
    <source>
        <dbReference type="ARBA" id="ARBA00000316"/>
    </source>
</evidence>
<sequence length="809" mass="91221">MMTFAEAAQITEGEWLTARPEGCVVTNLLIDSRKSSYPVDETIFFAIPGPRHDGHQFVQSMYDRGVRMFIVSREITLAGNDAYVLKVDDTVLALQKIATARRRQFNLPVIAITGSNGKTIVKEWLGILLSHFRKVVKNPGSFNSQVGVPLSVWQINGQQETGIFEAGISMPGEMDRLREIIRPHKGIFTNIGSAHDEGFASREEKIAEKMKLFLECSCLIYRRDHEEIHQHVQIPSFTWGHHRDSDIRIEKEEVTDAGLELELCYEGYPARISLPFADRASVENAMHTVAFMVQEGFTWAEISEGIQHLRPMHMRLEMKRGVNNSYLIDDTYNNDLGGIRIALDFLSTQPGATKKTMIISDILQTGLPEEQWMKKVREMASSAGIDRLITIGPKWYAHHESGESSYPDAQTFIDEMDEFSFSHELILVKGARQFALENIVRRLEEKIHGTVLEVNLNALTENLNFYRSRLGKQVKVMVMVKAFAYGSGSVEVANLLEYHRVDYLGVAYVDEGVYLRNNGIQLPIMVMNPSSDGFETMIKYNLEPEIYNERLMLDLIHIIKKRPIKVHLKMDTGMHRLGFEKDELGNLVKHLSAHPTIKVASIFSHLAGADEPEHEEFSRNQASLFEDMYGFVCEGIGYKPIRHLLNSPGIVRFPELQYDMVRLGIGLYGVEASDLVQDKLVPISSLQTVISQIKHVKKGETVGYGRAGKANSDMKIATIAIGYADGFSRSFSNGKGKVYIRGKFAPVMGNVCMDMTMVDITGIDASEGDPVEIFGEHISIREMANAAHTIPYEILTNVSQRVRRIFYSE</sequence>
<reference evidence="9" key="1">
    <citation type="submission" date="2021-09" db="EMBL/GenBank/DDBJ databases">
        <title>Fulvivirga sp. isolated from coastal sediment.</title>
        <authorList>
            <person name="Yu H."/>
        </authorList>
    </citation>
    <scope>NUCLEOTIDE SEQUENCE</scope>
    <source>
        <strain evidence="9">1062</strain>
    </source>
</reference>
<dbReference type="Pfam" id="PF00842">
    <property type="entry name" value="Ala_racemase_C"/>
    <property type="match status" value="1"/>
</dbReference>
<evidence type="ECO:0000256" key="6">
    <source>
        <dbReference type="PIRSR" id="PIRSR600821-50"/>
    </source>
</evidence>
<dbReference type="InterPro" id="IPR005863">
    <property type="entry name" value="UDP-N-AcMur_synth"/>
</dbReference>
<dbReference type="InterPro" id="IPR036565">
    <property type="entry name" value="Mur-like_cat_sf"/>
</dbReference>
<feature type="domain" description="Alanine racemase C-terminal" evidence="8">
    <location>
        <begin position="683"/>
        <end position="807"/>
    </location>
</feature>
<evidence type="ECO:0000256" key="4">
    <source>
        <dbReference type="ARBA" id="ARBA00023235"/>
    </source>
</evidence>
<dbReference type="SUPFAM" id="SSF50621">
    <property type="entry name" value="Alanine racemase C-terminal domain-like"/>
    <property type="match status" value="1"/>
</dbReference>